<dbReference type="GO" id="GO:0008083">
    <property type="term" value="F:growth factor activity"/>
    <property type="evidence" value="ECO:0007669"/>
    <property type="project" value="InterPro"/>
</dbReference>
<dbReference type="SMART" id="SM00442">
    <property type="entry name" value="FGF"/>
    <property type="match status" value="1"/>
</dbReference>
<reference evidence="4" key="1">
    <citation type="submission" date="2025-08" db="UniProtKB">
        <authorList>
            <consortium name="RefSeq"/>
        </authorList>
    </citation>
    <scope>IDENTIFICATION</scope>
    <source>
        <tissue evidence="4">Tentacle</tissue>
    </source>
</reference>
<dbReference type="InterPro" id="IPR008996">
    <property type="entry name" value="IL1/FGF"/>
</dbReference>
<name>A0A6P8HC30_ACTTE</name>
<dbReference type="OrthoDB" id="5987799at2759"/>
<evidence type="ECO:0000256" key="2">
    <source>
        <dbReference type="RuleBase" id="RU049442"/>
    </source>
</evidence>
<dbReference type="Proteomes" id="UP000515163">
    <property type="component" value="Unplaced"/>
</dbReference>
<dbReference type="RefSeq" id="XP_031552683.1">
    <property type="nucleotide sequence ID" value="XM_031696823.1"/>
</dbReference>
<dbReference type="KEGG" id="aten:116289884"/>
<evidence type="ECO:0000256" key="1">
    <source>
        <dbReference type="ARBA" id="ARBA00007936"/>
    </source>
</evidence>
<dbReference type="SUPFAM" id="SSF50353">
    <property type="entry name" value="Cytokine"/>
    <property type="match status" value="1"/>
</dbReference>
<sequence>MASTFKSGSPQKFSLAKLLEEARKRQTCGTKLSSPILARCSRSQVKTNPIESAPPLIPLTCKTDVKLYCKNQLFLRIAENGAVGGTPDYTCPYAMLQVQSVSINTVLIYSPKVNLYLAMDSNGKLYSRDCPNDEAMFHHVHELNDFHTFASNKYYKETLHDMFVALKNDGNTRKATKTIRLHKASQFLMISMNNCK</sequence>
<organism evidence="3 4">
    <name type="scientific">Actinia tenebrosa</name>
    <name type="common">Australian red waratah sea anemone</name>
    <dbReference type="NCBI Taxonomy" id="6105"/>
    <lineage>
        <taxon>Eukaryota</taxon>
        <taxon>Metazoa</taxon>
        <taxon>Cnidaria</taxon>
        <taxon>Anthozoa</taxon>
        <taxon>Hexacorallia</taxon>
        <taxon>Actiniaria</taxon>
        <taxon>Actiniidae</taxon>
        <taxon>Actinia</taxon>
    </lineage>
</organism>
<gene>
    <name evidence="4" type="primary">LOC116289884</name>
</gene>
<dbReference type="PRINTS" id="PR00263">
    <property type="entry name" value="HBGFFGF"/>
</dbReference>
<dbReference type="Gene3D" id="2.80.10.50">
    <property type="match status" value="1"/>
</dbReference>
<dbReference type="Pfam" id="PF00167">
    <property type="entry name" value="FGF"/>
    <property type="match status" value="1"/>
</dbReference>
<dbReference type="GeneID" id="116289884"/>
<dbReference type="AlphaFoldDB" id="A0A6P8HC30"/>
<evidence type="ECO:0000313" key="4">
    <source>
        <dbReference type="RefSeq" id="XP_031552683.1"/>
    </source>
</evidence>
<dbReference type="PANTHER" id="PTHR11486">
    <property type="entry name" value="FIBROBLAST GROWTH FACTOR"/>
    <property type="match status" value="1"/>
</dbReference>
<dbReference type="InterPro" id="IPR056378">
    <property type="entry name" value="Let-756-like_FGF"/>
</dbReference>
<evidence type="ECO:0000313" key="3">
    <source>
        <dbReference type="Proteomes" id="UP000515163"/>
    </source>
</evidence>
<comment type="similarity">
    <text evidence="1 2">Belongs to the heparin-binding growth factors family.</text>
</comment>
<keyword evidence="3" id="KW-1185">Reference proteome</keyword>
<dbReference type="InParanoid" id="A0A6P8HC30"/>
<dbReference type="InterPro" id="IPR002209">
    <property type="entry name" value="Fibroblast_GF_fam"/>
</dbReference>
<accession>A0A6P8HC30</accession>
<proteinExistence type="inferred from homology"/>
<dbReference type="CDD" id="cd00058">
    <property type="entry name" value="beta-trefoil_FGF"/>
    <property type="match status" value="1"/>
</dbReference>
<protein>
    <recommendedName>
        <fullName evidence="2">Fibroblast growth factor</fullName>
        <shortName evidence="2">FGF</shortName>
    </recommendedName>
</protein>